<dbReference type="InterPro" id="IPR018391">
    <property type="entry name" value="PQQ_b-propeller_rpt"/>
</dbReference>
<dbReference type="Pfam" id="PF01011">
    <property type="entry name" value="PQQ"/>
    <property type="match status" value="2"/>
</dbReference>
<dbReference type="Gene3D" id="1.10.760.10">
    <property type="entry name" value="Cytochrome c-like domain"/>
    <property type="match status" value="1"/>
</dbReference>
<evidence type="ECO:0000256" key="4">
    <source>
        <dbReference type="ARBA" id="ARBA00022723"/>
    </source>
</evidence>
<evidence type="ECO:0000256" key="8">
    <source>
        <dbReference type="PROSITE-ProRule" id="PRU00433"/>
    </source>
</evidence>
<evidence type="ECO:0000256" key="2">
    <source>
        <dbReference type="ARBA" id="ARBA00008156"/>
    </source>
</evidence>
<feature type="signal peptide" evidence="9">
    <location>
        <begin position="1"/>
        <end position="24"/>
    </location>
</feature>
<gene>
    <name evidence="11" type="ORF">ABC974_16985</name>
</gene>
<keyword evidence="4 8" id="KW-0479">Metal-binding</keyword>
<comment type="caution">
    <text evidence="11">The sequence shown here is derived from an EMBL/GenBank/DDBJ whole genome shotgun (WGS) entry which is preliminary data.</text>
</comment>
<keyword evidence="3 8" id="KW-0349">Heme</keyword>
<dbReference type="InterPro" id="IPR036909">
    <property type="entry name" value="Cyt_c-like_dom_sf"/>
</dbReference>
<dbReference type="PROSITE" id="PS51007">
    <property type="entry name" value="CYTC"/>
    <property type="match status" value="1"/>
</dbReference>
<evidence type="ECO:0000256" key="1">
    <source>
        <dbReference type="ARBA" id="ARBA00001931"/>
    </source>
</evidence>
<dbReference type="Pfam" id="PF13442">
    <property type="entry name" value="Cytochrome_CBB3"/>
    <property type="match status" value="1"/>
</dbReference>
<dbReference type="RefSeq" id="WP_343892413.1">
    <property type="nucleotide sequence ID" value="NZ_BAAAEH010000059.1"/>
</dbReference>
<evidence type="ECO:0000313" key="12">
    <source>
        <dbReference type="Proteomes" id="UP001419910"/>
    </source>
</evidence>
<dbReference type="PANTHER" id="PTHR32303">
    <property type="entry name" value="QUINOPROTEIN ALCOHOL DEHYDROGENASE (CYTOCHROME C)"/>
    <property type="match status" value="1"/>
</dbReference>
<evidence type="ECO:0000256" key="9">
    <source>
        <dbReference type="SAM" id="SignalP"/>
    </source>
</evidence>
<dbReference type="InterPro" id="IPR002372">
    <property type="entry name" value="PQQ_rpt_dom"/>
</dbReference>
<feature type="domain" description="Cytochrome c" evidence="10">
    <location>
        <begin position="41"/>
        <end position="120"/>
    </location>
</feature>
<dbReference type="EMBL" id="JBDIME010000016">
    <property type="protein sequence ID" value="MEN2791333.1"/>
    <property type="molecule type" value="Genomic_DNA"/>
</dbReference>
<organism evidence="11 12">
    <name type="scientific">Sphingomonas oligophenolica</name>
    <dbReference type="NCBI Taxonomy" id="301154"/>
    <lineage>
        <taxon>Bacteria</taxon>
        <taxon>Pseudomonadati</taxon>
        <taxon>Pseudomonadota</taxon>
        <taxon>Alphaproteobacteria</taxon>
        <taxon>Sphingomonadales</taxon>
        <taxon>Sphingomonadaceae</taxon>
        <taxon>Sphingomonas</taxon>
    </lineage>
</organism>
<evidence type="ECO:0000256" key="7">
    <source>
        <dbReference type="ARBA" id="ARBA00023004"/>
    </source>
</evidence>
<keyword evidence="6" id="KW-0560">Oxidoreductase</keyword>
<evidence type="ECO:0000256" key="6">
    <source>
        <dbReference type="ARBA" id="ARBA00023002"/>
    </source>
</evidence>
<dbReference type="SUPFAM" id="SSF46626">
    <property type="entry name" value="Cytochrome c"/>
    <property type="match status" value="1"/>
</dbReference>
<name>A0ABU9Y685_9SPHN</name>
<comment type="similarity">
    <text evidence="2">Belongs to the bacterial PQQ dehydrogenase family.</text>
</comment>
<accession>A0ABU9Y685</accession>
<keyword evidence="5 9" id="KW-0732">Signal</keyword>
<evidence type="ECO:0000259" key="10">
    <source>
        <dbReference type="PROSITE" id="PS51007"/>
    </source>
</evidence>
<evidence type="ECO:0000313" key="11">
    <source>
        <dbReference type="EMBL" id="MEN2791333.1"/>
    </source>
</evidence>
<keyword evidence="12" id="KW-1185">Reference proteome</keyword>
<dbReference type="SUPFAM" id="SSF50998">
    <property type="entry name" value="Quinoprotein alcohol dehydrogenase-like"/>
    <property type="match status" value="1"/>
</dbReference>
<proteinExistence type="inferred from homology"/>
<protein>
    <submittedName>
        <fullName evidence="11">PQQ-binding-like beta-propeller repeat protein</fullName>
    </submittedName>
</protein>
<sequence length="734" mass="78604">MFAKSKLLVALSLGAIPLAGQLGAQNLTPAFRDPSASFTAQQSEQGKASYAANCQACHGPDASGGRFGPGLKGDAFAAHWSDKPAADLFAFIRSNMPPGRAGSLTNAEYSALTAYILQQNGVAPGTRELALGPTAAGSSAASASEDPMKARTAMIRRFFKATEPNQDAIYQRETTRKTAIASAVRPVTDAMLQTPPDGDWLMWRRTYSSHGFSPLKLINSSNASRLRLSWSWTLGPSLNEITPLVHDGVIYVHSGASVQALDGATGDPLWKYSRDLPDNLLGGRAGHSKGMAIYGNSLYLPLVDGHVVALDVKTGALVWDHEVMTPTEVASGVMMVGAPIVAKGKVILGTNQSQSRPGSIFALDAKTGTQVWRFSTIAMPGETGGDSWNGVPAEQRFGGSQWTGGSYDPELNLVYFGIGNTYSAATLIRPGEPPSAKNAGLFTDTTVALDPDTGKLAWHFQHMQRDIWDVDWAFEQSLVDLPINGRMRKLVVTGGKMALFDAVDRTDGSYVFSRDAGLQNIVVAIDPKTGAKTYNPALIPVAGEQKLVCPGSTGMRNWMATSYNPESHVLYIPMFEVCSTYTWTKRPPSEVAAGFLDIGFQSRPMPNSDGNIGRIQAIDLQSGKTLWTHRQRTPVSSSMLATAGGIAFNATADRYFRAYDERSGKILWQTRLASTASSTPITYTAKGAQYVAVVTGGGGPQDVVWRGLAPEVDSPAGGIVLWTFRLPDRGDRGR</sequence>
<keyword evidence="7 8" id="KW-0408">Iron</keyword>
<evidence type="ECO:0000256" key="5">
    <source>
        <dbReference type="ARBA" id="ARBA00022729"/>
    </source>
</evidence>
<reference evidence="11 12" key="1">
    <citation type="submission" date="2024-05" db="EMBL/GenBank/DDBJ databases">
        <authorList>
            <person name="Liu Q."/>
            <person name="Xin Y.-H."/>
        </authorList>
    </citation>
    <scope>NUCLEOTIDE SEQUENCE [LARGE SCALE GENOMIC DNA]</scope>
    <source>
        <strain evidence="11 12">CGMCC 1.10181</strain>
    </source>
</reference>
<dbReference type="Gene3D" id="2.140.10.10">
    <property type="entry name" value="Quinoprotein alcohol dehydrogenase-like superfamily"/>
    <property type="match status" value="1"/>
</dbReference>
<dbReference type="Proteomes" id="UP001419910">
    <property type="component" value="Unassembled WGS sequence"/>
</dbReference>
<evidence type="ECO:0000256" key="3">
    <source>
        <dbReference type="ARBA" id="ARBA00022617"/>
    </source>
</evidence>
<comment type="cofactor">
    <cofactor evidence="1">
        <name>pyrroloquinoline quinone</name>
        <dbReference type="ChEBI" id="CHEBI:58442"/>
    </cofactor>
</comment>
<feature type="chain" id="PRO_5045255873" evidence="9">
    <location>
        <begin position="25"/>
        <end position="734"/>
    </location>
</feature>
<dbReference type="InterPro" id="IPR009056">
    <property type="entry name" value="Cyt_c-like_dom"/>
</dbReference>
<dbReference type="SMART" id="SM00564">
    <property type="entry name" value="PQQ"/>
    <property type="match status" value="6"/>
</dbReference>
<dbReference type="InterPro" id="IPR011047">
    <property type="entry name" value="Quinoprotein_ADH-like_sf"/>
</dbReference>